<dbReference type="GO" id="GO:0003824">
    <property type="term" value="F:catalytic activity"/>
    <property type="evidence" value="ECO:0007669"/>
    <property type="project" value="InterPro"/>
</dbReference>
<evidence type="ECO:0000256" key="2">
    <source>
        <dbReference type="SAM" id="Phobius"/>
    </source>
</evidence>
<dbReference type="Pfam" id="PF13918">
    <property type="entry name" value="PLDc_3"/>
    <property type="match status" value="1"/>
</dbReference>
<accession>A0A1I8AVT4</accession>
<keyword evidence="2" id="KW-1133">Transmembrane helix</keyword>
<evidence type="ECO:0000313" key="4">
    <source>
        <dbReference type="Proteomes" id="UP000095287"/>
    </source>
</evidence>
<keyword evidence="2" id="KW-0472">Membrane</keyword>
<organism evidence="4 5">
    <name type="scientific">Steinernema glaseri</name>
    <dbReference type="NCBI Taxonomy" id="37863"/>
    <lineage>
        <taxon>Eukaryota</taxon>
        <taxon>Metazoa</taxon>
        <taxon>Ecdysozoa</taxon>
        <taxon>Nematoda</taxon>
        <taxon>Chromadorea</taxon>
        <taxon>Rhabditida</taxon>
        <taxon>Tylenchina</taxon>
        <taxon>Panagrolaimomorpha</taxon>
        <taxon>Strongyloidoidea</taxon>
        <taxon>Steinernematidae</taxon>
        <taxon>Steinernema</taxon>
    </lineage>
</organism>
<proteinExistence type="inferred from homology"/>
<evidence type="ECO:0000313" key="5">
    <source>
        <dbReference type="WBParaSite" id="L893_g9748.t3"/>
    </source>
</evidence>
<comment type="similarity">
    <text evidence="1">Belongs to the phospholipase D family.</text>
</comment>
<dbReference type="SMART" id="SM00155">
    <property type="entry name" value="PLDc"/>
    <property type="match status" value="2"/>
</dbReference>
<dbReference type="CDD" id="cd09107">
    <property type="entry name" value="PLDc_vPLD3_4_5_like_2"/>
    <property type="match status" value="1"/>
</dbReference>
<dbReference type="PANTHER" id="PTHR10185:SF17">
    <property type="entry name" value="GM01519P-RELATED"/>
    <property type="match status" value="1"/>
</dbReference>
<name>A0A1I8AVT4_9BILA</name>
<keyword evidence="4" id="KW-1185">Reference proteome</keyword>
<keyword evidence="2" id="KW-0812">Transmembrane</keyword>
<evidence type="ECO:0000259" key="3">
    <source>
        <dbReference type="PROSITE" id="PS50035"/>
    </source>
</evidence>
<dbReference type="InterPro" id="IPR032803">
    <property type="entry name" value="PLDc_3"/>
</dbReference>
<sequence>METKNSKNLNDNHDWRVELGLAKVGGGVTQHCCPRFASRSLIPMLWQPEKEQGATHDGRADMTNFEMDLFDTRINGYQLEKEETEDCCKNSCIRPACLPICIIALFLFMVVFFPLLNDEAIGGDRKYERTGVCLDSCSLRIVESIPTGLVYNSTVENPSTYEVWKELLDGAKTSIDFAVFYWNLRDKTGYVTANEGRDIFDRMIQAGRRGVKIRIAQNSPSDLSAQSDAAYLEAAGLAEVRSLNFSQLLGAGVLHTKFWIVDGAHVYLGSANMDWKSLTEVKELGVVVKDCACLASDLAKVFHAYWKLGEPGASVPPKWPVNMRTNFNERNPLNLSLNGVPARTYFSSSPQPFNPKGRENDVDAIVSSIQKARRFVKVAVMDYVPATLYLTRNRYWPALDDALKAAAFRGVHVSLLVGNWTHSRRDEFAYLRSLLYFNKAMGSRQGQIEVKLFTVPSTPEQAAIDHARVNHNKYMVTDSRAYIGTSNWAGDYFLNTAGVGLVIGEAGDSRIVDSVDAVFERDWASPYARALEI</sequence>
<dbReference type="SUPFAM" id="SSF56024">
    <property type="entry name" value="Phospholipase D/nuclease"/>
    <property type="match status" value="2"/>
</dbReference>
<dbReference type="InterPro" id="IPR001736">
    <property type="entry name" value="PLipase_D/transphosphatidylase"/>
</dbReference>
<dbReference type="InterPro" id="IPR050874">
    <property type="entry name" value="Diverse_PLD-related"/>
</dbReference>
<dbReference type="PROSITE" id="PS50035">
    <property type="entry name" value="PLD"/>
    <property type="match status" value="2"/>
</dbReference>
<protein>
    <submittedName>
        <fullName evidence="5">PLD phosphodiesterase domain-containing protein</fullName>
    </submittedName>
</protein>
<dbReference type="WBParaSite" id="L893_g9748.t3">
    <property type="protein sequence ID" value="L893_g9748.t3"/>
    <property type="gene ID" value="L893_g9748"/>
</dbReference>
<dbReference type="Pfam" id="PF00614">
    <property type="entry name" value="PLDc"/>
    <property type="match status" value="2"/>
</dbReference>
<dbReference type="AlphaFoldDB" id="A0A1I8AVT4"/>
<dbReference type="Gene3D" id="3.30.870.10">
    <property type="entry name" value="Endonuclease Chain A"/>
    <property type="match status" value="2"/>
</dbReference>
<reference evidence="5" key="1">
    <citation type="submission" date="2016-11" db="UniProtKB">
        <authorList>
            <consortium name="WormBaseParasite"/>
        </authorList>
    </citation>
    <scope>IDENTIFICATION</scope>
</reference>
<feature type="domain" description="PLD phosphodiesterase" evidence="3">
    <location>
        <begin position="466"/>
        <end position="492"/>
    </location>
</feature>
<evidence type="ECO:0000256" key="1">
    <source>
        <dbReference type="ARBA" id="ARBA00008664"/>
    </source>
</evidence>
<feature type="domain" description="PLD phosphodiesterase" evidence="3">
    <location>
        <begin position="250"/>
        <end position="277"/>
    </location>
</feature>
<dbReference type="PANTHER" id="PTHR10185">
    <property type="entry name" value="PHOSPHOLIPASE D - RELATED"/>
    <property type="match status" value="1"/>
</dbReference>
<feature type="transmembrane region" description="Helical" evidence="2">
    <location>
        <begin position="96"/>
        <end position="116"/>
    </location>
</feature>
<dbReference type="CDD" id="cd09106">
    <property type="entry name" value="PLDc_vPLD3_4_5_like_1"/>
    <property type="match status" value="1"/>
</dbReference>
<dbReference type="Proteomes" id="UP000095287">
    <property type="component" value="Unplaced"/>
</dbReference>